<accession>A0ABS2AJV4</accession>
<evidence type="ECO:0000256" key="4">
    <source>
        <dbReference type="ARBA" id="ARBA00022553"/>
    </source>
</evidence>
<keyword evidence="8 11" id="KW-1133">Transmembrane helix</keyword>
<dbReference type="Gene3D" id="3.30.565.10">
    <property type="entry name" value="Histidine kinase-like ATPase, C-terminal domain"/>
    <property type="match status" value="1"/>
</dbReference>
<sequence>MRRRLVTSYVLLLCLVLLALEVPLAISLTNRETQQVLADRLADATRFASLAAPAMRTNDLGAVVDELRRYQELYGIGTMLVDQDQRVLTSFGAAGLDPDRSLSAIRAALAGRMMGTPATLWPWQPHPLVVAVPINDGGAVLGAVVTVSETAHSRQEVLLSWAQLLFVGVLAVAVCVFTALWLAGWVLRPVTRLDAAAHEIAAGDDGARVQPGLGPPELRRLVDSFNEMADAVAQNIEQQRSFVAHASHQLRNPLTVLRLRMEDLGSQLATETGRSDLAIALEETDRLADVLDGLLALARAEQGQHGTEVVDAVAVALNRQQAWTPLTERRGIELRAVVPDEPRYARLVATALDQSLDALIDNAIKFTPTGGRVDVEVGAGDGGVEVTVRDTGPGMTEEQCHRATERFWRAPDTQNVDGAGLGLPIVTVLVEASGGRLTLAPAEGAGLEARIWLPAAVSGPATV</sequence>
<dbReference type="Pfam" id="PF00672">
    <property type="entry name" value="HAMP"/>
    <property type="match status" value="1"/>
</dbReference>
<dbReference type="GO" id="GO:0016301">
    <property type="term" value="F:kinase activity"/>
    <property type="evidence" value="ECO:0007669"/>
    <property type="project" value="UniProtKB-KW"/>
</dbReference>
<evidence type="ECO:0000259" key="12">
    <source>
        <dbReference type="PROSITE" id="PS50109"/>
    </source>
</evidence>
<evidence type="ECO:0000313" key="14">
    <source>
        <dbReference type="EMBL" id="MBM2619658.1"/>
    </source>
</evidence>
<keyword evidence="15" id="KW-1185">Reference proteome</keyword>
<keyword evidence="10 11" id="KW-0472">Membrane</keyword>
<dbReference type="SUPFAM" id="SSF55874">
    <property type="entry name" value="ATPase domain of HSP90 chaperone/DNA topoisomerase II/histidine kinase"/>
    <property type="match status" value="1"/>
</dbReference>
<dbReference type="Gene3D" id="6.10.340.10">
    <property type="match status" value="1"/>
</dbReference>
<dbReference type="PROSITE" id="PS50109">
    <property type="entry name" value="HIS_KIN"/>
    <property type="match status" value="1"/>
</dbReference>
<dbReference type="EC" id="2.7.13.3" evidence="3"/>
<dbReference type="InterPro" id="IPR003660">
    <property type="entry name" value="HAMP_dom"/>
</dbReference>
<comment type="subcellular location">
    <subcellularLocation>
        <location evidence="2">Cell membrane</location>
    </subcellularLocation>
</comment>
<evidence type="ECO:0000256" key="3">
    <source>
        <dbReference type="ARBA" id="ARBA00012438"/>
    </source>
</evidence>
<dbReference type="RefSeq" id="WP_203379642.1">
    <property type="nucleotide sequence ID" value="NZ_JAENHP010000011.1"/>
</dbReference>
<evidence type="ECO:0000256" key="6">
    <source>
        <dbReference type="ARBA" id="ARBA00022692"/>
    </source>
</evidence>
<dbReference type="Proteomes" id="UP000632138">
    <property type="component" value="Unassembled WGS sequence"/>
</dbReference>
<evidence type="ECO:0000256" key="2">
    <source>
        <dbReference type="ARBA" id="ARBA00004236"/>
    </source>
</evidence>
<keyword evidence="5" id="KW-0808">Transferase</keyword>
<dbReference type="SUPFAM" id="SSF158472">
    <property type="entry name" value="HAMP domain-like"/>
    <property type="match status" value="1"/>
</dbReference>
<dbReference type="PANTHER" id="PTHR45436:SF5">
    <property type="entry name" value="SENSOR HISTIDINE KINASE TRCS"/>
    <property type="match status" value="1"/>
</dbReference>
<dbReference type="Pfam" id="PF02518">
    <property type="entry name" value="HATPase_c"/>
    <property type="match status" value="1"/>
</dbReference>
<dbReference type="PRINTS" id="PR00344">
    <property type="entry name" value="BCTRLSENSOR"/>
</dbReference>
<evidence type="ECO:0000256" key="8">
    <source>
        <dbReference type="ARBA" id="ARBA00022989"/>
    </source>
</evidence>
<dbReference type="InterPro" id="IPR003594">
    <property type="entry name" value="HATPase_dom"/>
</dbReference>
<keyword evidence="7 14" id="KW-0418">Kinase</keyword>
<dbReference type="SMART" id="SM00304">
    <property type="entry name" value="HAMP"/>
    <property type="match status" value="1"/>
</dbReference>
<keyword evidence="9" id="KW-0902">Two-component regulatory system</keyword>
<feature type="domain" description="Histidine kinase" evidence="12">
    <location>
        <begin position="245"/>
        <end position="457"/>
    </location>
</feature>
<reference evidence="14 15" key="1">
    <citation type="submission" date="2021-01" db="EMBL/GenBank/DDBJ databases">
        <title>Actinoplanes sp. nov. LDG1-06 isolated from lichen.</title>
        <authorList>
            <person name="Saeng-In P."/>
            <person name="Phongsopitanun W."/>
            <person name="Kanchanasin P."/>
            <person name="Yuki M."/>
            <person name="Kudo T."/>
            <person name="Ohkuma M."/>
            <person name="Tanasupawat S."/>
        </authorList>
    </citation>
    <scope>NUCLEOTIDE SEQUENCE [LARGE SCALE GENOMIC DNA]</scope>
    <source>
        <strain evidence="14 15">LDG1-06</strain>
    </source>
</reference>
<dbReference type="CDD" id="cd00082">
    <property type="entry name" value="HisKA"/>
    <property type="match status" value="1"/>
</dbReference>
<feature type="transmembrane region" description="Helical" evidence="11">
    <location>
        <begin position="161"/>
        <end position="183"/>
    </location>
</feature>
<name>A0ABS2AJV4_9ACTN</name>
<dbReference type="SUPFAM" id="SSF47384">
    <property type="entry name" value="Homodimeric domain of signal transducing histidine kinase"/>
    <property type="match status" value="1"/>
</dbReference>
<dbReference type="InterPro" id="IPR036097">
    <property type="entry name" value="HisK_dim/P_sf"/>
</dbReference>
<evidence type="ECO:0000256" key="9">
    <source>
        <dbReference type="ARBA" id="ARBA00023012"/>
    </source>
</evidence>
<evidence type="ECO:0000256" key="1">
    <source>
        <dbReference type="ARBA" id="ARBA00000085"/>
    </source>
</evidence>
<evidence type="ECO:0000256" key="5">
    <source>
        <dbReference type="ARBA" id="ARBA00022679"/>
    </source>
</evidence>
<dbReference type="Pfam" id="PF00512">
    <property type="entry name" value="HisKA"/>
    <property type="match status" value="1"/>
</dbReference>
<gene>
    <name evidence="14" type="ORF">JIG36_29360</name>
</gene>
<evidence type="ECO:0000256" key="10">
    <source>
        <dbReference type="ARBA" id="ARBA00023136"/>
    </source>
</evidence>
<dbReference type="CDD" id="cd00075">
    <property type="entry name" value="HATPase"/>
    <property type="match status" value="1"/>
</dbReference>
<dbReference type="CDD" id="cd06225">
    <property type="entry name" value="HAMP"/>
    <property type="match status" value="1"/>
</dbReference>
<dbReference type="SMART" id="SM00388">
    <property type="entry name" value="HisKA"/>
    <property type="match status" value="1"/>
</dbReference>
<dbReference type="SMART" id="SM00387">
    <property type="entry name" value="HATPase_c"/>
    <property type="match status" value="1"/>
</dbReference>
<comment type="caution">
    <text evidence="14">The sequence shown here is derived from an EMBL/GenBank/DDBJ whole genome shotgun (WGS) entry which is preliminary data.</text>
</comment>
<evidence type="ECO:0000313" key="15">
    <source>
        <dbReference type="Proteomes" id="UP000632138"/>
    </source>
</evidence>
<evidence type="ECO:0000256" key="7">
    <source>
        <dbReference type="ARBA" id="ARBA00022777"/>
    </source>
</evidence>
<protein>
    <recommendedName>
        <fullName evidence="3">histidine kinase</fullName>
        <ecNumber evidence="3">2.7.13.3</ecNumber>
    </recommendedName>
</protein>
<organism evidence="14 15">
    <name type="scientific">Paractinoplanes ovalisporus</name>
    <dbReference type="NCBI Taxonomy" id="2810368"/>
    <lineage>
        <taxon>Bacteria</taxon>
        <taxon>Bacillati</taxon>
        <taxon>Actinomycetota</taxon>
        <taxon>Actinomycetes</taxon>
        <taxon>Micromonosporales</taxon>
        <taxon>Micromonosporaceae</taxon>
        <taxon>Paractinoplanes</taxon>
    </lineage>
</organism>
<evidence type="ECO:0000259" key="13">
    <source>
        <dbReference type="PROSITE" id="PS50885"/>
    </source>
</evidence>
<proteinExistence type="predicted"/>
<feature type="domain" description="HAMP" evidence="13">
    <location>
        <begin position="184"/>
        <end position="237"/>
    </location>
</feature>
<dbReference type="InterPro" id="IPR050428">
    <property type="entry name" value="TCS_sensor_his_kinase"/>
</dbReference>
<dbReference type="PANTHER" id="PTHR45436">
    <property type="entry name" value="SENSOR HISTIDINE KINASE YKOH"/>
    <property type="match status" value="1"/>
</dbReference>
<dbReference type="InterPro" id="IPR003661">
    <property type="entry name" value="HisK_dim/P_dom"/>
</dbReference>
<evidence type="ECO:0000256" key="11">
    <source>
        <dbReference type="SAM" id="Phobius"/>
    </source>
</evidence>
<comment type="catalytic activity">
    <reaction evidence="1">
        <text>ATP + protein L-histidine = ADP + protein N-phospho-L-histidine.</text>
        <dbReference type="EC" id="2.7.13.3"/>
    </reaction>
</comment>
<keyword evidence="6 11" id="KW-0812">Transmembrane</keyword>
<keyword evidence="4" id="KW-0597">Phosphoprotein</keyword>
<dbReference type="Gene3D" id="1.10.287.130">
    <property type="match status" value="1"/>
</dbReference>
<dbReference type="PROSITE" id="PS50885">
    <property type="entry name" value="HAMP"/>
    <property type="match status" value="1"/>
</dbReference>
<dbReference type="InterPro" id="IPR005467">
    <property type="entry name" value="His_kinase_dom"/>
</dbReference>
<dbReference type="InterPro" id="IPR036890">
    <property type="entry name" value="HATPase_C_sf"/>
</dbReference>
<dbReference type="InterPro" id="IPR004358">
    <property type="entry name" value="Sig_transdc_His_kin-like_C"/>
</dbReference>
<dbReference type="EMBL" id="JAENHP010000011">
    <property type="protein sequence ID" value="MBM2619658.1"/>
    <property type="molecule type" value="Genomic_DNA"/>
</dbReference>